<gene>
    <name evidence="1" type="ORF">OVN521_LOCUS47665</name>
</gene>
<comment type="caution">
    <text evidence="1">The sequence shown here is derived from an EMBL/GenBank/DDBJ whole genome shotgun (WGS) entry which is preliminary data.</text>
</comment>
<evidence type="ECO:0000313" key="1">
    <source>
        <dbReference type="EMBL" id="CAF4679150.1"/>
    </source>
</evidence>
<accession>A0A821H795</accession>
<feature type="non-terminal residue" evidence="1">
    <location>
        <position position="1"/>
    </location>
</feature>
<name>A0A821H795_9BILA</name>
<protein>
    <submittedName>
        <fullName evidence="1">Uncharacterized protein</fullName>
    </submittedName>
</protein>
<proteinExistence type="predicted"/>
<dbReference type="AlphaFoldDB" id="A0A821H795"/>
<dbReference type="Proteomes" id="UP000663866">
    <property type="component" value="Unassembled WGS sequence"/>
</dbReference>
<keyword evidence="2" id="KW-1185">Reference proteome</keyword>
<reference evidence="1" key="1">
    <citation type="submission" date="2021-02" db="EMBL/GenBank/DDBJ databases">
        <authorList>
            <person name="Nowell W R."/>
        </authorList>
    </citation>
    <scope>NUCLEOTIDE SEQUENCE</scope>
</reference>
<dbReference type="EMBL" id="CAJOBG010094912">
    <property type="protein sequence ID" value="CAF4679150.1"/>
    <property type="molecule type" value="Genomic_DNA"/>
</dbReference>
<sequence length="71" mass="8352">LIYSYEDLSILDDAASLIIFLVKRQMTFAKEDKQNIKKIIYQFLPDFLFAPRGELSDDEEGILLYCTNWID</sequence>
<organism evidence="1 2">
    <name type="scientific">Rotaria magnacalcarata</name>
    <dbReference type="NCBI Taxonomy" id="392030"/>
    <lineage>
        <taxon>Eukaryota</taxon>
        <taxon>Metazoa</taxon>
        <taxon>Spiralia</taxon>
        <taxon>Gnathifera</taxon>
        <taxon>Rotifera</taxon>
        <taxon>Eurotatoria</taxon>
        <taxon>Bdelloidea</taxon>
        <taxon>Philodinida</taxon>
        <taxon>Philodinidae</taxon>
        <taxon>Rotaria</taxon>
    </lineage>
</organism>
<evidence type="ECO:0000313" key="2">
    <source>
        <dbReference type="Proteomes" id="UP000663866"/>
    </source>
</evidence>